<proteinExistence type="predicted"/>
<protein>
    <submittedName>
        <fullName evidence="1">Uncharacterized protein</fullName>
    </submittedName>
</protein>
<name>A0ACB9E3R6_CICIN</name>
<gene>
    <name evidence="1" type="ORF">L2E82_25615</name>
</gene>
<dbReference type="Proteomes" id="UP001055811">
    <property type="component" value="Linkage Group LG04"/>
</dbReference>
<keyword evidence="2" id="KW-1185">Reference proteome</keyword>
<organism evidence="1 2">
    <name type="scientific">Cichorium intybus</name>
    <name type="common">Chicory</name>
    <dbReference type="NCBI Taxonomy" id="13427"/>
    <lineage>
        <taxon>Eukaryota</taxon>
        <taxon>Viridiplantae</taxon>
        <taxon>Streptophyta</taxon>
        <taxon>Embryophyta</taxon>
        <taxon>Tracheophyta</taxon>
        <taxon>Spermatophyta</taxon>
        <taxon>Magnoliopsida</taxon>
        <taxon>eudicotyledons</taxon>
        <taxon>Gunneridae</taxon>
        <taxon>Pentapetalae</taxon>
        <taxon>asterids</taxon>
        <taxon>campanulids</taxon>
        <taxon>Asterales</taxon>
        <taxon>Asteraceae</taxon>
        <taxon>Cichorioideae</taxon>
        <taxon>Cichorieae</taxon>
        <taxon>Cichoriinae</taxon>
        <taxon>Cichorium</taxon>
    </lineage>
</organism>
<dbReference type="EMBL" id="CM042012">
    <property type="protein sequence ID" value="KAI3753559.1"/>
    <property type="molecule type" value="Genomic_DNA"/>
</dbReference>
<reference evidence="2" key="1">
    <citation type="journal article" date="2022" name="Mol. Ecol. Resour.">
        <title>The genomes of chicory, endive, great burdock and yacon provide insights into Asteraceae palaeo-polyploidization history and plant inulin production.</title>
        <authorList>
            <person name="Fan W."/>
            <person name="Wang S."/>
            <person name="Wang H."/>
            <person name="Wang A."/>
            <person name="Jiang F."/>
            <person name="Liu H."/>
            <person name="Zhao H."/>
            <person name="Xu D."/>
            <person name="Zhang Y."/>
        </authorList>
    </citation>
    <scope>NUCLEOTIDE SEQUENCE [LARGE SCALE GENOMIC DNA]</scope>
    <source>
        <strain evidence="2">cv. Punajuju</strain>
    </source>
</reference>
<evidence type="ECO:0000313" key="1">
    <source>
        <dbReference type="EMBL" id="KAI3753559.1"/>
    </source>
</evidence>
<evidence type="ECO:0000313" key="2">
    <source>
        <dbReference type="Proteomes" id="UP001055811"/>
    </source>
</evidence>
<accession>A0ACB9E3R6</accession>
<comment type="caution">
    <text evidence="1">The sequence shown here is derived from an EMBL/GenBank/DDBJ whole genome shotgun (WGS) entry which is preliminary data.</text>
</comment>
<reference evidence="1 2" key="2">
    <citation type="journal article" date="2022" name="Mol. Ecol. Resour.">
        <title>The genomes of chicory, endive, great burdock and yacon provide insights into Asteraceae paleo-polyploidization history and plant inulin production.</title>
        <authorList>
            <person name="Fan W."/>
            <person name="Wang S."/>
            <person name="Wang H."/>
            <person name="Wang A."/>
            <person name="Jiang F."/>
            <person name="Liu H."/>
            <person name="Zhao H."/>
            <person name="Xu D."/>
            <person name="Zhang Y."/>
        </authorList>
    </citation>
    <scope>NUCLEOTIDE SEQUENCE [LARGE SCALE GENOMIC DNA]</scope>
    <source>
        <strain evidence="2">cv. Punajuju</strain>
        <tissue evidence="1">Leaves</tissue>
    </source>
</reference>
<sequence length="111" mass="12867">MQSRQSVCKFVNGLFDMKMDQELEKVKDLEVVLQDLANCKVQVEAMDSAYKQALLDKDHHEKTIDGLSMLLKTSEFEKDIYINECKQTKIHASRFKSNIQKLADELRPAFL</sequence>